<comment type="caution">
    <text evidence="2">The sequence shown here is derived from an EMBL/GenBank/DDBJ whole genome shotgun (WGS) entry which is preliminary data.</text>
</comment>
<protein>
    <submittedName>
        <fullName evidence="2">Uncharacterized protein</fullName>
    </submittedName>
</protein>
<accession>A0A3P3FZE0</accession>
<sequence>MIDRSLSSDHRKELARGLANGVSILHDHGLEVANAGSFCAVFNSSDPTLAETGGPRPAKRLRRRCRTRGWRSAAGGRCGCAGGRPVNARWRRYETVEIENLGQFIDIAAGDGLCPQDRAPEAEYGKAEQVQAARRALGIAEIDDQKRARLQEGVNAGKDDIGHRIQSEPLASRLRRQAMLPRSATKTSDTIGAAPAKPCREGPGIELISPAKPIVPAMQSTIATASAMNRPSE</sequence>
<dbReference type="RefSeq" id="WP_124997606.1">
    <property type="nucleotide sequence ID" value="NZ_RQXT01000009.1"/>
</dbReference>
<evidence type="ECO:0000313" key="3">
    <source>
        <dbReference type="Proteomes" id="UP000273786"/>
    </source>
</evidence>
<proteinExistence type="predicted"/>
<dbReference type="EMBL" id="RQXT01000009">
    <property type="protein sequence ID" value="RRI03463.1"/>
    <property type="molecule type" value="Genomic_DNA"/>
</dbReference>
<reference evidence="2 3" key="1">
    <citation type="submission" date="2018-11" db="EMBL/GenBank/DDBJ databases">
        <title>the genome of Mesorhizobium tamadayense DSM 28320.</title>
        <authorList>
            <person name="Gao J."/>
        </authorList>
    </citation>
    <scope>NUCLEOTIDE SEQUENCE [LARGE SCALE GENOMIC DNA]</scope>
    <source>
        <strain evidence="2 3">DSM 28320</strain>
    </source>
</reference>
<gene>
    <name evidence="2" type="ORF">EH240_09835</name>
</gene>
<organism evidence="2 3">
    <name type="scientific">Mesorhizobium tamadayense</name>
    <dbReference type="NCBI Taxonomy" id="425306"/>
    <lineage>
        <taxon>Bacteria</taxon>
        <taxon>Pseudomonadati</taxon>
        <taxon>Pseudomonadota</taxon>
        <taxon>Alphaproteobacteria</taxon>
        <taxon>Hyphomicrobiales</taxon>
        <taxon>Phyllobacteriaceae</taxon>
        <taxon>Mesorhizobium</taxon>
    </lineage>
</organism>
<name>A0A3P3FZE0_9HYPH</name>
<evidence type="ECO:0000256" key="1">
    <source>
        <dbReference type="SAM" id="MobiDB-lite"/>
    </source>
</evidence>
<dbReference type="Proteomes" id="UP000273786">
    <property type="component" value="Unassembled WGS sequence"/>
</dbReference>
<keyword evidence="3" id="KW-1185">Reference proteome</keyword>
<dbReference type="AlphaFoldDB" id="A0A3P3FZE0"/>
<feature type="region of interest" description="Disordered" evidence="1">
    <location>
        <begin position="180"/>
        <end position="212"/>
    </location>
</feature>
<evidence type="ECO:0000313" key="2">
    <source>
        <dbReference type="EMBL" id="RRI03463.1"/>
    </source>
</evidence>